<dbReference type="eggNOG" id="COG0612">
    <property type="taxonomic scope" value="Bacteria"/>
</dbReference>
<dbReference type="Proteomes" id="UP000027616">
    <property type="component" value="Chromosome I"/>
</dbReference>
<dbReference type="Gene3D" id="3.30.830.10">
    <property type="entry name" value="Metalloenzyme, LuxS/M16 peptidase-like"/>
    <property type="match status" value="2"/>
</dbReference>
<proteinExistence type="predicted"/>
<keyword evidence="3" id="KW-0645">Protease</keyword>
<dbReference type="GO" id="GO:0006508">
    <property type="term" value="P:proteolysis"/>
    <property type="evidence" value="ECO:0007669"/>
    <property type="project" value="UniProtKB-KW"/>
</dbReference>
<dbReference type="STRING" id="1433126.BN938_2875"/>
<dbReference type="HOGENOM" id="CLU_009902_6_1_10"/>
<dbReference type="OrthoDB" id="9811314at2"/>
<sequence length="421" mass="47366">MIDRTIAPRITLPQYVKLPQVGIRHTKNGIKLLSLDAGTQSVIRLTVVFAAGTRHQSHPFLASAMLNMLSEGSEKYSSARIAEILDFFGIYYDTNIDRDYSMVTISCLNRFLPQTLELLEQMLLHPVFDENELRIYTAKRKQNIKIEREKPSFIAREEFSKALFGEEHPYGAASDEDLYDGLTGDLLMEQYAKYYVASNCFAVTSGMVSEVELEMIEELLAKIPIGASIEDEAIGEPVSIREKYIPRKNALQASIRIGRVLFPKNHPDYNGMQIVAMILGGYFGSRLVQNIREEKGYTYGIYAAMVTLKQAGYFAVATDVAAEHSEDAVREIFYEMDRLGSELVCDEELEVVRNTIVGELMRLADGPFGVADITIESEQCGKTNDSVNEFLEEVREITPLRIRELAAKYLSSESMTRVVVG</sequence>
<evidence type="ECO:0000259" key="1">
    <source>
        <dbReference type="Pfam" id="PF00675"/>
    </source>
</evidence>
<evidence type="ECO:0000259" key="2">
    <source>
        <dbReference type="Pfam" id="PF05193"/>
    </source>
</evidence>
<evidence type="ECO:0000313" key="4">
    <source>
        <dbReference type="Proteomes" id="UP000027616"/>
    </source>
</evidence>
<accession>A0A060RBE7</accession>
<dbReference type="SUPFAM" id="SSF63411">
    <property type="entry name" value="LuxS/MPP-like metallohydrolase"/>
    <property type="match status" value="2"/>
</dbReference>
<dbReference type="InterPro" id="IPR011249">
    <property type="entry name" value="Metalloenz_LuxS/M16"/>
</dbReference>
<keyword evidence="4" id="KW-1185">Reference proteome</keyword>
<dbReference type="InterPro" id="IPR007863">
    <property type="entry name" value="Peptidase_M16_C"/>
</dbReference>
<dbReference type="PANTHER" id="PTHR11851:SF224">
    <property type="entry name" value="PROCESSING PROTEASE"/>
    <property type="match status" value="1"/>
</dbReference>
<dbReference type="InterPro" id="IPR011765">
    <property type="entry name" value="Pept_M16_N"/>
</dbReference>
<dbReference type="GO" id="GO:0046872">
    <property type="term" value="F:metal ion binding"/>
    <property type="evidence" value="ECO:0007669"/>
    <property type="project" value="InterPro"/>
</dbReference>
<keyword evidence="3" id="KW-0378">Hydrolase</keyword>
<feature type="domain" description="Peptidase M16 C-terminal" evidence="2">
    <location>
        <begin position="182"/>
        <end position="355"/>
    </location>
</feature>
<dbReference type="GO" id="GO:0008233">
    <property type="term" value="F:peptidase activity"/>
    <property type="evidence" value="ECO:0007669"/>
    <property type="project" value="UniProtKB-KW"/>
</dbReference>
<dbReference type="Pfam" id="PF05193">
    <property type="entry name" value="Peptidase_M16_C"/>
    <property type="match status" value="1"/>
</dbReference>
<organism evidence="3 4">
    <name type="scientific">Mucinivorans hirudinis</name>
    <dbReference type="NCBI Taxonomy" id="1433126"/>
    <lineage>
        <taxon>Bacteria</taxon>
        <taxon>Pseudomonadati</taxon>
        <taxon>Bacteroidota</taxon>
        <taxon>Bacteroidia</taxon>
        <taxon>Bacteroidales</taxon>
        <taxon>Rikenellaceae</taxon>
        <taxon>Mucinivorans</taxon>
    </lineage>
</organism>
<dbReference type="EMBL" id="HG934468">
    <property type="protein sequence ID" value="CDN32940.1"/>
    <property type="molecule type" value="Genomic_DNA"/>
</dbReference>
<feature type="domain" description="Peptidase M16 N-terminal" evidence="1">
    <location>
        <begin position="44"/>
        <end position="156"/>
    </location>
</feature>
<evidence type="ECO:0000313" key="3">
    <source>
        <dbReference type="EMBL" id="CDN32940.1"/>
    </source>
</evidence>
<dbReference type="PANTHER" id="PTHR11851">
    <property type="entry name" value="METALLOPROTEASE"/>
    <property type="match status" value="1"/>
</dbReference>
<dbReference type="EC" id="3.4.-.-" evidence="3"/>
<name>A0A060RBE7_9BACT</name>
<reference evidence="3 4" key="1">
    <citation type="journal article" date="2015" name="Genome Announc.">
        <title>Complete Genome Sequence of the Novel Leech Symbiont Mucinivorans hirudinis M3T.</title>
        <authorList>
            <person name="Nelson M.C."/>
            <person name="Bomar L."/>
            <person name="Graf J."/>
        </authorList>
    </citation>
    <scope>NUCLEOTIDE SEQUENCE [LARGE SCALE GENOMIC DNA]</scope>
    <source>
        <strain evidence="4">M3</strain>
    </source>
</reference>
<dbReference type="KEGG" id="rbc:BN938_2875"/>
<dbReference type="Pfam" id="PF00675">
    <property type="entry name" value="Peptidase_M16"/>
    <property type="match status" value="1"/>
</dbReference>
<dbReference type="InterPro" id="IPR050361">
    <property type="entry name" value="MPP/UQCRC_Complex"/>
</dbReference>
<protein>
    <submittedName>
        <fullName evidence="3">Zinc protease</fullName>
        <ecNumber evidence="3">3.4.-.-</ecNumber>
    </submittedName>
</protein>
<gene>
    <name evidence="3" type="ORF">BN938_2875</name>
</gene>
<dbReference type="AlphaFoldDB" id="A0A060RBE7"/>